<dbReference type="RefSeq" id="WP_137313289.1">
    <property type="nucleotide sequence ID" value="NZ_CP040017.1"/>
</dbReference>
<dbReference type="Gene3D" id="3.40.50.1820">
    <property type="entry name" value="alpha/beta hydrolase"/>
    <property type="match status" value="1"/>
</dbReference>
<reference evidence="3 4" key="1">
    <citation type="submission" date="2019-05" db="EMBL/GenBank/DDBJ databases">
        <title>Draft Genome Sequences of Six Type Strains of the Genus Massilia.</title>
        <authorList>
            <person name="Miess H."/>
            <person name="Frediansyhah A."/>
            <person name="Gross H."/>
        </authorList>
    </citation>
    <scope>NUCLEOTIDE SEQUENCE [LARGE SCALE GENOMIC DNA]</scope>
    <source>
        <strain evidence="3 4">DSMZ 26121</strain>
    </source>
</reference>
<dbReference type="OrthoDB" id="9793083at2"/>
<dbReference type="Proteomes" id="UP000584325">
    <property type="component" value="Unassembled WGS sequence"/>
</dbReference>
<keyword evidence="4" id="KW-1185">Reference proteome</keyword>
<keyword evidence="3" id="KW-0378">Hydrolase</keyword>
<dbReference type="AlphaFoldDB" id="A0A4P8HPY8"/>
<name>A0A4P8HPY8_9BURK</name>
<feature type="domain" description="AB hydrolase-1" evidence="1">
    <location>
        <begin position="36"/>
        <end position="270"/>
    </location>
</feature>
<evidence type="ECO:0000313" key="2">
    <source>
        <dbReference type="EMBL" id="MBB3221219.1"/>
    </source>
</evidence>
<dbReference type="InterPro" id="IPR000639">
    <property type="entry name" value="Epox_hydrolase-like"/>
</dbReference>
<sequence length="290" mass="31942">MNDPNYPALATTHPTYRYATIGGRKLAYLESGRGFPVLLGHSYLWDAAMWQPQIDVLSRHFRVIVPDLWGHGQSDPPPDGTRDLDDLAEHHAALLDSLAIDACHVVGLSAGGMWAEALAQRHPGKVRKLVLMDTFVGEEPEASRSVYMGMLARIEREGEVAPELLDRIVPMFFGPAIDRQSALFRNFSSALCGFSTERLRDGIVPLGRIVFGRKDRLARLHRLDPRRTLVVAGQCDIPRPVAESIAMANLIDCPMTTVPDAGHIANLENPGAVNRILLKFLLDGDGQAVR</sequence>
<dbReference type="InterPro" id="IPR050266">
    <property type="entry name" value="AB_hydrolase_sf"/>
</dbReference>
<reference evidence="2 5" key="2">
    <citation type="submission" date="2020-08" db="EMBL/GenBank/DDBJ databases">
        <title>Genomic Encyclopedia of Type Strains, Phase III (KMG-III): the genomes of soil and plant-associated and newly described type strains.</title>
        <authorList>
            <person name="Whitman W."/>
        </authorList>
    </citation>
    <scope>NUCLEOTIDE SEQUENCE [LARGE SCALE GENOMIC DNA]</scope>
    <source>
        <strain evidence="2 5">CECT 7753</strain>
    </source>
</reference>
<dbReference type="GO" id="GO:0016787">
    <property type="term" value="F:hydrolase activity"/>
    <property type="evidence" value="ECO:0007669"/>
    <property type="project" value="UniProtKB-KW"/>
</dbReference>
<dbReference type="PANTHER" id="PTHR43798">
    <property type="entry name" value="MONOACYLGLYCEROL LIPASE"/>
    <property type="match status" value="1"/>
</dbReference>
<dbReference type="SUPFAM" id="SSF53474">
    <property type="entry name" value="alpha/beta-Hydrolases"/>
    <property type="match status" value="1"/>
</dbReference>
<dbReference type="EMBL" id="CP040017">
    <property type="protein sequence ID" value="QCP10405.1"/>
    <property type="molecule type" value="Genomic_DNA"/>
</dbReference>
<dbReference type="PRINTS" id="PR00412">
    <property type="entry name" value="EPOXHYDRLASE"/>
</dbReference>
<proteinExistence type="predicted"/>
<dbReference type="InterPro" id="IPR029058">
    <property type="entry name" value="AB_hydrolase_fold"/>
</dbReference>
<protein>
    <submittedName>
        <fullName evidence="3">Alpha/beta fold hydrolase</fullName>
    </submittedName>
    <submittedName>
        <fullName evidence="2">Pimeloyl-ACP methyl ester carboxylesterase</fullName>
    </submittedName>
</protein>
<gene>
    <name evidence="3" type="ORF">FCL38_08145</name>
    <name evidence="2" type="ORF">FHS02_002026</name>
</gene>
<accession>A0A4P8HPY8</accession>
<dbReference type="PANTHER" id="PTHR43798:SF29">
    <property type="entry name" value="AB HYDROLASE-1 DOMAIN-CONTAINING PROTEIN"/>
    <property type="match status" value="1"/>
</dbReference>
<dbReference type="PRINTS" id="PR00111">
    <property type="entry name" value="ABHYDROLASE"/>
</dbReference>
<dbReference type="InterPro" id="IPR000073">
    <property type="entry name" value="AB_hydrolase_1"/>
</dbReference>
<evidence type="ECO:0000313" key="4">
    <source>
        <dbReference type="Proteomes" id="UP000298763"/>
    </source>
</evidence>
<organism evidence="2 5">
    <name type="scientific">Pseudoduganella umbonata</name>
    <dbReference type="NCBI Taxonomy" id="864828"/>
    <lineage>
        <taxon>Bacteria</taxon>
        <taxon>Pseudomonadati</taxon>
        <taxon>Pseudomonadota</taxon>
        <taxon>Betaproteobacteria</taxon>
        <taxon>Burkholderiales</taxon>
        <taxon>Oxalobacteraceae</taxon>
        <taxon>Telluria group</taxon>
        <taxon>Pseudoduganella</taxon>
    </lineage>
</organism>
<dbReference type="Proteomes" id="UP000298763">
    <property type="component" value="Chromosome"/>
</dbReference>
<dbReference type="EMBL" id="JACHXS010000003">
    <property type="protein sequence ID" value="MBB3221219.1"/>
    <property type="molecule type" value="Genomic_DNA"/>
</dbReference>
<evidence type="ECO:0000313" key="5">
    <source>
        <dbReference type="Proteomes" id="UP000584325"/>
    </source>
</evidence>
<evidence type="ECO:0000313" key="3">
    <source>
        <dbReference type="EMBL" id="QCP10405.1"/>
    </source>
</evidence>
<dbReference type="Pfam" id="PF00561">
    <property type="entry name" value="Abhydrolase_1"/>
    <property type="match status" value="1"/>
</dbReference>
<evidence type="ECO:0000259" key="1">
    <source>
        <dbReference type="Pfam" id="PF00561"/>
    </source>
</evidence>